<keyword evidence="2" id="KW-0808">Transferase</keyword>
<evidence type="ECO:0000256" key="2">
    <source>
        <dbReference type="ARBA" id="ARBA00022679"/>
    </source>
</evidence>
<feature type="domain" description="Phospholipid/glycerol acyltransferase" evidence="4">
    <location>
        <begin position="48"/>
        <end position="160"/>
    </location>
</feature>
<dbReference type="SUPFAM" id="SSF69593">
    <property type="entry name" value="Glycerol-3-phosphate (1)-acyltransferase"/>
    <property type="match status" value="1"/>
</dbReference>
<protein>
    <submittedName>
        <fullName evidence="5">1-acyl-sn-glycerol-3-phosphate acyltransferase</fullName>
    </submittedName>
</protein>
<dbReference type="Proteomes" id="UP001520878">
    <property type="component" value="Unassembled WGS sequence"/>
</dbReference>
<proteinExistence type="predicted"/>
<name>A0ABS8G5J6_9ALTE</name>
<dbReference type="EMBL" id="JAJEWP010000001">
    <property type="protein sequence ID" value="MCC2615769.1"/>
    <property type="molecule type" value="Genomic_DNA"/>
</dbReference>
<keyword evidence="6" id="KW-1185">Reference proteome</keyword>
<evidence type="ECO:0000256" key="1">
    <source>
        <dbReference type="ARBA" id="ARBA00005189"/>
    </source>
</evidence>
<reference evidence="5 6" key="1">
    <citation type="submission" date="2021-10" db="EMBL/GenBank/DDBJ databases">
        <title>Draft genome of Aestuariibacter halophilus JC2043.</title>
        <authorList>
            <person name="Emsley S.A."/>
            <person name="Pfannmuller K.M."/>
            <person name="Ushijima B."/>
            <person name="Saw J.H."/>
            <person name="Videau P."/>
        </authorList>
    </citation>
    <scope>NUCLEOTIDE SEQUENCE [LARGE SCALE GENOMIC DNA]</scope>
    <source>
        <strain evidence="5 6">JC2043</strain>
    </source>
</reference>
<keyword evidence="3 5" id="KW-0012">Acyltransferase</keyword>
<dbReference type="Pfam" id="PF01553">
    <property type="entry name" value="Acyltransferase"/>
    <property type="match status" value="1"/>
</dbReference>
<evidence type="ECO:0000313" key="5">
    <source>
        <dbReference type="EMBL" id="MCC2615769.1"/>
    </source>
</evidence>
<evidence type="ECO:0000313" key="6">
    <source>
        <dbReference type="Proteomes" id="UP001520878"/>
    </source>
</evidence>
<evidence type="ECO:0000259" key="4">
    <source>
        <dbReference type="SMART" id="SM00563"/>
    </source>
</evidence>
<dbReference type="RefSeq" id="WP_229157993.1">
    <property type="nucleotide sequence ID" value="NZ_JAJEWP010000001.1"/>
</dbReference>
<accession>A0ABS8G5J6</accession>
<sequence length="207" mass="23196">MAEPLDIPSLSPAIPRLGNRFSAWLGRTVLQRLGWQFEGQFPTHGKMVIAVAPHTSNWDFVLGLAVAFTLRLKITFFGKHTLFFPPFDRLMRRWGGIPIERSRAHGVVEQIVANMKSAEQMLLCIAPEGTRSPVFPWKTGFVHIAHAADVPLFLVGLDYQRKKVVLGPCEPVVDVVQSMQQVYAFFARVPAKYPANVITSVEKEIDS</sequence>
<gene>
    <name evidence="5" type="ORF">LJ739_05915</name>
</gene>
<comment type="caution">
    <text evidence="5">The sequence shown here is derived from an EMBL/GenBank/DDBJ whole genome shotgun (WGS) entry which is preliminary data.</text>
</comment>
<dbReference type="GO" id="GO:0016746">
    <property type="term" value="F:acyltransferase activity"/>
    <property type="evidence" value="ECO:0007669"/>
    <property type="project" value="UniProtKB-KW"/>
</dbReference>
<dbReference type="InterPro" id="IPR002123">
    <property type="entry name" value="Plipid/glycerol_acylTrfase"/>
</dbReference>
<dbReference type="SMART" id="SM00563">
    <property type="entry name" value="PlsC"/>
    <property type="match status" value="1"/>
</dbReference>
<dbReference type="PANTHER" id="PTHR10434:SF9">
    <property type="entry name" value="PHOSPHOLIPID_GLYCEROL ACYLTRANSFERASE DOMAIN-CONTAINING PROTEIN"/>
    <property type="match status" value="1"/>
</dbReference>
<dbReference type="PANTHER" id="PTHR10434">
    <property type="entry name" value="1-ACYL-SN-GLYCEROL-3-PHOSPHATE ACYLTRANSFERASE"/>
    <property type="match status" value="1"/>
</dbReference>
<evidence type="ECO:0000256" key="3">
    <source>
        <dbReference type="ARBA" id="ARBA00023315"/>
    </source>
</evidence>
<comment type="pathway">
    <text evidence="1">Lipid metabolism.</text>
</comment>
<organism evidence="5 6">
    <name type="scientific">Fluctibacter halophilus</name>
    <dbReference type="NCBI Taxonomy" id="226011"/>
    <lineage>
        <taxon>Bacteria</taxon>
        <taxon>Pseudomonadati</taxon>
        <taxon>Pseudomonadota</taxon>
        <taxon>Gammaproteobacteria</taxon>
        <taxon>Alteromonadales</taxon>
        <taxon>Alteromonadaceae</taxon>
        <taxon>Fluctibacter</taxon>
    </lineage>
</organism>